<dbReference type="PIRSF" id="PIRSF001478">
    <property type="entry name" value="L-ara_isomerase"/>
    <property type="match status" value="1"/>
</dbReference>
<accession>A0AAE3VJ70</accession>
<dbReference type="Gene3D" id="3.40.50.10940">
    <property type="match status" value="1"/>
</dbReference>
<dbReference type="GO" id="GO:0008733">
    <property type="term" value="F:L-arabinose isomerase activity"/>
    <property type="evidence" value="ECO:0007669"/>
    <property type="project" value="InterPro"/>
</dbReference>
<dbReference type="GO" id="GO:0019569">
    <property type="term" value="P:L-arabinose catabolic process to D-xylulose 5-phosphate"/>
    <property type="evidence" value="ECO:0007669"/>
    <property type="project" value="TreeGrafter"/>
</dbReference>
<comment type="caution">
    <text evidence="8">The sequence shown here is derived from an EMBL/GenBank/DDBJ whole genome shotgun (WGS) entry which is preliminary data.</text>
</comment>
<keyword evidence="3" id="KW-0464">Manganese</keyword>
<evidence type="ECO:0000256" key="2">
    <source>
        <dbReference type="ARBA" id="ARBA00022935"/>
    </source>
</evidence>
<dbReference type="InterPro" id="IPR038583">
    <property type="entry name" value="AraA_N_sf"/>
</dbReference>
<dbReference type="AlphaFoldDB" id="A0AAE3VJ70"/>
<evidence type="ECO:0000259" key="6">
    <source>
        <dbReference type="Pfam" id="PF11762"/>
    </source>
</evidence>
<dbReference type="Pfam" id="PF11762">
    <property type="entry name" value="Arabinose_Iso_C"/>
    <property type="match status" value="1"/>
</dbReference>
<dbReference type="PANTHER" id="PTHR38464:SF1">
    <property type="entry name" value="L-ARABINOSE ISOMERASE"/>
    <property type="match status" value="1"/>
</dbReference>
<feature type="domain" description="L-arabinose isomerase central" evidence="7">
    <location>
        <begin position="239"/>
        <end position="304"/>
    </location>
</feature>
<dbReference type="InterPro" id="IPR055390">
    <property type="entry name" value="AraA_central"/>
</dbReference>
<evidence type="ECO:0000259" key="7">
    <source>
        <dbReference type="Pfam" id="PF24856"/>
    </source>
</evidence>
<sequence>MKVGLLPFYLHLYDEVAPERRPAVQAFADLISRQLRRRGLIVEQAPICRVKQEFAAAVASFEQQQVEALITLHLAYSPSLEAAEVIAASSLPVVVLDTTPDYEFPFDFGNRIMVNHGIHGVQDFCNVLLRSGKDFLISAGHWEKSSVLDRVVRQVKAACLVHKMCRMRVGRVGGCFAGMGDFEVPDGSFGMTVVPYESSLRRPAEPDAEPEAEAIAAEMAADRRQYVFGGMSPAVYERTLRVCLKLRRWLEAEKLDAFSLCFRGITSAGGWETVPFLEASKAMARGLGYAGEGDVLTAALVGTLMRAFPETSFTEMFCPDWAHNRIFVSHMGEINIGLCDQKPLLTERKYIFSATGNPVVATGCFRPGPATLVNLAPCVGGGFKLLSAPVVFDAPGTPSLASNTGWFSVPQRDISSFLEVYSRLGGTHHLALCYGCDPAILEDFAHLMGWQYHEVKVLHDGAGSSRGQHQWHHGEWS</sequence>
<proteinExistence type="predicted"/>
<keyword evidence="5" id="KW-0119">Carbohydrate metabolism</keyword>
<dbReference type="InterPro" id="IPR004216">
    <property type="entry name" value="Fuc/Ara_isomerase_C"/>
</dbReference>
<dbReference type="Pfam" id="PF24856">
    <property type="entry name" value="AraA_central"/>
    <property type="match status" value="1"/>
</dbReference>
<keyword evidence="4 8" id="KW-0413">Isomerase</keyword>
<evidence type="ECO:0000256" key="3">
    <source>
        <dbReference type="ARBA" id="ARBA00023211"/>
    </source>
</evidence>
<dbReference type="InterPro" id="IPR009015">
    <property type="entry name" value="Fucose_isomerase_N/cen_sf"/>
</dbReference>
<evidence type="ECO:0000313" key="8">
    <source>
        <dbReference type="EMBL" id="MDQ0291094.1"/>
    </source>
</evidence>
<dbReference type="InterPro" id="IPR024664">
    <property type="entry name" value="Ara_Isoase_C"/>
</dbReference>
<organism evidence="8 9">
    <name type="scientific">Oligosphaera ethanolica</name>
    <dbReference type="NCBI Taxonomy" id="760260"/>
    <lineage>
        <taxon>Bacteria</taxon>
        <taxon>Pseudomonadati</taxon>
        <taxon>Lentisphaerota</taxon>
        <taxon>Oligosphaeria</taxon>
        <taxon>Oligosphaerales</taxon>
        <taxon>Oligosphaeraceae</taxon>
        <taxon>Oligosphaera</taxon>
    </lineage>
</organism>
<reference evidence="8" key="1">
    <citation type="submission" date="2023-07" db="EMBL/GenBank/DDBJ databases">
        <title>Genomic Encyclopedia of Type Strains, Phase IV (KMG-IV): sequencing the most valuable type-strain genomes for metagenomic binning, comparative biology and taxonomic classification.</title>
        <authorList>
            <person name="Goeker M."/>
        </authorList>
    </citation>
    <scope>NUCLEOTIDE SEQUENCE</scope>
    <source>
        <strain evidence="8">DSM 24202</strain>
    </source>
</reference>
<name>A0AAE3VJ70_9BACT</name>
<dbReference type="EMBL" id="JAUSVL010000001">
    <property type="protein sequence ID" value="MDQ0291094.1"/>
    <property type="molecule type" value="Genomic_DNA"/>
</dbReference>
<dbReference type="GO" id="GO:0005829">
    <property type="term" value="C:cytosol"/>
    <property type="evidence" value="ECO:0007669"/>
    <property type="project" value="TreeGrafter"/>
</dbReference>
<dbReference type="RefSeq" id="WP_307263368.1">
    <property type="nucleotide sequence ID" value="NZ_JAUSVL010000001.1"/>
</dbReference>
<keyword evidence="1" id="KW-0479">Metal-binding</keyword>
<protein>
    <submittedName>
        <fullName evidence="8">L-arabinose isomerase</fullName>
    </submittedName>
</protein>
<evidence type="ECO:0000256" key="5">
    <source>
        <dbReference type="ARBA" id="ARBA00023277"/>
    </source>
</evidence>
<keyword evidence="2" id="KW-0054">Arabinose catabolism</keyword>
<dbReference type="Proteomes" id="UP001238163">
    <property type="component" value="Unassembled WGS sequence"/>
</dbReference>
<dbReference type="PANTHER" id="PTHR38464">
    <property type="entry name" value="L-ARABINOSE ISOMERASE"/>
    <property type="match status" value="1"/>
</dbReference>
<dbReference type="SUPFAM" id="SSF50443">
    <property type="entry name" value="FucI/AraA C-terminal domain-like"/>
    <property type="match status" value="1"/>
</dbReference>
<feature type="domain" description="L-arabinose isomerase C-terminal" evidence="6">
    <location>
        <begin position="310"/>
        <end position="449"/>
    </location>
</feature>
<keyword evidence="9" id="KW-1185">Reference proteome</keyword>
<evidence type="ECO:0000256" key="1">
    <source>
        <dbReference type="ARBA" id="ARBA00022723"/>
    </source>
</evidence>
<evidence type="ECO:0000313" key="9">
    <source>
        <dbReference type="Proteomes" id="UP001238163"/>
    </source>
</evidence>
<gene>
    <name evidence="8" type="ORF">J3R75_003201</name>
</gene>
<dbReference type="SUPFAM" id="SSF53743">
    <property type="entry name" value="FucI/AraA N-terminal and middle domains"/>
    <property type="match status" value="1"/>
</dbReference>
<evidence type="ECO:0000256" key="4">
    <source>
        <dbReference type="ARBA" id="ARBA00023235"/>
    </source>
</evidence>
<dbReference type="GO" id="GO:0046872">
    <property type="term" value="F:metal ion binding"/>
    <property type="evidence" value="ECO:0007669"/>
    <property type="project" value="UniProtKB-KW"/>
</dbReference>
<dbReference type="InterPro" id="IPR003762">
    <property type="entry name" value="Lara_isomerase"/>
</dbReference>